<reference evidence="1" key="1">
    <citation type="journal article" date="2021" name="Proc. Natl. Acad. Sci. U.S.A.">
        <title>A Catalog of Tens of Thousands of Viruses from Human Metagenomes Reveals Hidden Associations with Chronic Diseases.</title>
        <authorList>
            <person name="Tisza M.J."/>
            <person name="Buck C.B."/>
        </authorList>
    </citation>
    <scope>NUCLEOTIDE SEQUENCE</scope>
    <source>
        <strain evidence="1">CtBM815</strain>
    </source>
</reference>
<proteinExistence type="predicted"/>
<sequence>MVNGEWLGILLKLVMSTHLLLEVLLESILKILLVLERKDGNKTVRMDSLLIRPCLIRISSEISLILKILHLVVKLVESGQMVDSLT</sequence>
<organism evidence="1">
    <name type="scientific">virus sp. ctBM815</name>
    <dbReference type="NCBI Taxonomy" id="2825806"/>
    <lineage>
        <taxon>Viruses</taxon>
    </lineage>
</organism>
<accession>A0A8S5RKC0</accession>
<protein>
    <submittedName>
        <fullName evidence="1">Uncharacterized protein</fullName>
    </submittedName>
</protein>
<evidence type="ECO:0000313" key="1">
    <source>
        <dbReference type="EMBL" id="DAE31627.1"/>
    </source>
</evidence>
<name>A0A8S5RKC0_9VIRU</name>
<dbReference type="EMBL" id="BK059109">
    <property type="protein sequence ID" value="DAE31627.1"/>
    <property type="molecule type" value="Genomic_DNA"/>
</dbReference>